<evidence type="ECO:0000313" key="3">
    <source>
        <dbReference type="Proteomes" id="UP000199729"/>
    </source>
</evidence>
<dbReference type="AlphaFoldDB" id="A0A221KK51"/>
<dbReference type="EMBL" id="CP022425">
    <property type="protein sequence ID" value="ASM79289.1"/>
    <property type="molecule type" value="Genomic_DNA"/>
</dbReference>
<geneLocation type="plasmid" evidence="3">
    <name>pvf2</name>
</geneLocation>
<protein>
    <submittedName>
        <fullName evidence="2">Uncharacterized protein</fullName>
    </submittedName>
</protein>
<accession>A0A221KK51</accession>
<keyword evidence="2" id="KW-0614">Plasmid</keyword>
<evidence type="ECO:0000256" key="1">
    <source>
        <dbReference type="SAM" id="SignalP"/>
    </source>
</evidence>
<dbReference type="Proteomes" id="UP000199729">
    <property type="component" value="Plasmid pVF2"/>
</dbReference>
<sequence>MKGPRTMKATRTLIASALLLAASLASAQMPAALRDANAPAAGDWAKASAILRAAIECREPLPPVASVLGTFGLTNKQLDGDHKLPEALTVFGSLKVSAISIFHGDEEEGSSYTVQPVGAKLAEVAKAADLKKDGPRYVRKVKGGIVEASEPQPGTVQLACIRGGGHE</sequence>
<evidence type="ECO:0000313" key="2">
    <source>
        <dbReference type="EMBL" id="ASM79289.1"/>
    </source>
</evidence>
<dbReference type="KEGG" id="vff:VITFI_CDS3512"/>
<keyword evidence="3" id="KW-1185">Reference proteome</keyword>
<feature type="signal peptide" evidence="1">
    <location>
        <begin position="1"/>
        <end position="27"/>
    </location>
</feature>
<keyword evidence="1" id="KW-0732">Signal</keyword>
<name>A0A221KK51_VITFI</name>
<organism evidence="2 3">
    <name type="scientific">Vitreoscilla filiformis</name>
    <dbReference type="NCBI Taxonomy" id="63"/>
    <lineage>
        <taxon>Bacteria</taxon>
        <taxon>Pseudomonadati</taxon>
        <taxon>Pseudomonadota</taxon>
        <taxon>Betaproteobacteria</taxon>
        <taxon>Neisseriales</taxon>
        <taxon>Neisseriaceae</taxon>
        <taxon>Vitreoscilla</taxon>
    </lineage>
</organism>
<reference evidence="2 3" key="1">
    <citation type="submission" date="2017-07" db="EMBL/GenBank/DDBJ databases">
        <title>Complete Genome Sequence of the cosmetic ferment Vitreoscilla filiformis (ATCC15551).</title>
        <authorList>
            <person name="Contreras S."/>
            <person name="Sagory-Zalkind P."/>
            <person name="Blanquart H."/>
            <person name="Iltis A."/>
            <person name="Morand S.C."/>
        </authorList>
    </citation>
    <scope>NUCLEOTIDE SEQUENCE [LARGE SCALE GENOMIC DNA]</scope>
    <source>
        <strain evidence="2 3">ATCC 15551</strain>
        <plasmid evidence="3">Plasmid pvf2</plasmid>
    </source>
</reference>
<proteinExistence type="predicted"/>
<gene>
    <name evidence="2" type="ORF">VITFI_CDS3512</name>
</gene>
<feature type="chain" id="PRO_5012284768" evidence="1">
    <location>
        <begin position="28"/>
        <end position="167"/>
    </location>
</feature>